<dbReference type="InterPro" id="IPR018957">
    <property type="entry name" value="Znf_C3HC4_RING-type"/>
</dbReference>
<dbReference type="Gene3D" id="3.30.40.10">
    <property type="entry name" value="Zinc/RING finger domain, C3HC4 (zinc finger)"/>
    <property type="match status" value="1"/>
</dbReference>
<dbReference type="SUPFAM" id="SSF57850">
    <property type="entry name" value="RING/U-box"/>
    <property type="match status" value="1"/>
</dbReference>
<evidence type="ECO:0000259" key="6">
    <source>
        <dbReference type="PROSITE" id="PS50089"/>
    </source>
</evidence>
<dbReference type="PROSITE" id="PS00518">
    <property type="entry name" value="ZF_RING_1"/>
    <property type="match status" value="1"/>
</dbReference>
<evidence type="ECO:0000256" key="2">
    <source>
        <dbReference type="ARBA" id="ARBA00022771"/>
    </source>
</evidence>
<name>A0A8V0YFT4_CHICK</name>
<evidence type="ECO:0000256" key="1">
    <source>
        <dbReference type="ARBA" id="ARBA00022723"/>
    </source>
</evidence>
<dbReference type="GO" id="GO:0008270">
    <property type="term" value="F:zinc ion binding"/>
    <property type="evidence" value="ECO:0007669"/>
    <property type="project" value="UniProtKB-KW"/>
</dbReference>
<accession>A0A8V0YFT4</accession>
<evidence type="ECO:0000256" key="5">
    <source>
        <dbReference type="SAM" id="MobiDB-lite"/>
    </source>
</evidence>
<reference evidence="7" key="2">
    <citation type="submission" date="2025-08" db="UniProtKB">
        <authorList>
            <consortium name="Ensembl"/>
        </authorList>
    </citation>
    <scope>IDENTIFICATION</scope>
    <source>
        <strain evidence="7">broiler</strain>
    </source>
</reference>
<keyword evidence="3" id="KW-0862">Zinc</keyword>
<feature type="region of interest" description="Disordered" evidence="5">
    <location>
        <begin position="76"/>
        <end position="96"/>
    </location>
</feature>
<dbReference type="InterPro" id="IPR013083">
    <property type="entry name" value="Znf_RING/FYVE/PHD"/>
</dbReference>
<evidence type="ECO:0000313" key="7">
    <source>
        <dbReference type="Ensembl" id="ENSGALP00010017388.1"/>
    </source>
</evidence>
<keyword evidence="8" id="KW-1185">Reference proteome</keyword>
<evidence type="ECO:0000256" key="4">
    <source>
        <dbReference type="PROSITE-ProRule" id="PRU00175"/>
    </source>
</evidence>
<keyword evidence="2 4" id="KW-0863">Zinc-finger</keyword>
<reference evidence="7" key="3">
    <citation type="submission" date="2025-09" db="UniProtKB">
        <authorList>
            <consortium name="Ensembl"/>
        </authorList>
    </citation>
    <scope>IDENTIFICATION</scope>
    <source>
        <strain evidence="7">broiler</strain>
    </source>
</reference>
<reference evidence="7" key="1">
    <citation type="submission" date="2020-11" db="EMBL/GenBank/DDBJ databases">
        <title>Gallus gallus (Chicken) genome, bGalGal1, GRCg7b, maternal haplotype autosomes + Z &amp; W.</title>
        <authorList>
            <person name="Warren W."/>
            <person name="Formenti G."/>
            <person name="Fedrigo O."/>
            <person name="Haase B."/>
            <person name="Mountcastle J."/>
            <person name="Balacco J."/>
            <person name="Tracey A."/>
            <person name="Schneider V."/>
            <person name="Okimoto R."/>
            <person name="Cheng H."/>
            <person name="Hawken R."/>
            <person name="Howe K."/>
            <person name="Jarvis E.D."/>
        </authorList>
    </citation>
    <scope>NUCLEOTIDE SEQUENCE [LARGE SCALE GENOMIC DNA]</scope>
    <source>
        <strain evidence="7">Broiler</strain>
    </source>
</reference>
<dbReference type="Proteomes" id="UP000000539">
    <property type="component" value="Chromosome Z"/>
</dbReference>
<dbReference type="InterPro" id="IPR001841">
    <property type="entry name" value="Znf_RING"/>
</dbReference>
<organism evidence="7 8">
    <name type="scientific">Gallus gallus</name>
    <name type="common">Chicken</name>
    <dbReference type="NCBI Taxonomy" id="9031"/>
    <lineage>
        <taxon>Eukaryota</taxon>
        <taxon>Metazoa</taxon>
        <taxon>Chordata</taxon>
        <taxon>Craniata</taxon>
        <taxon>Vertebrata</taxon>
        <taxon>Euteleostomi</taxon>
        <taxon>Archelosauria</taxon>
        <taxon>Archosauria</taxon>
        <taxon>Dinosauria</taxon>
        <taxon>Saurischia</taxon>
        <taxon>Theropoda</taxon>
        <taxon>Coelurosauria</taxon>
        <taxon>Aves</taxon>
        <taxon>Neognathae</taxon>
        <taxon>Galloanserae</taxon>
        <taxon>Galliformes</taxon>
        <taxon>Phasianidae</taxon>
        <taxon>Phasianinae</taxon>
        <taxon>Gallus</taxon>
    </lineage>
</organism>
<evidence type="ECO:0000256" key="3">
    <source>
        <dbReference type="ARBA" id="ARBA00022833"/>
    </source>
</evidence>
<keyword evidence="1" id="KW-0479">Metal-binding</keyword>
<dbReference type="GeneTree" id="ENSGT01140000282774"/>
<evidence type="ECO:0000313" key="8">
    <source>
        <dbReference type="Proteomes" id="UP000000539"/>
    </source>
</evidence>
<dbReference type="Ensembl" id="ENSGALT00010029860.1">
    <property type="protein sequence ID" value="ENSGALP00010017388.1"/>
    <property type="gene ID" value="ENSGALG00010012451.1"/>
</dbReference>
<protein>
    <recommendedName>
        <fullName evidence="6">RING-type domain-containing protein</fullName>
    </recommendedName>
</protein>
<dbReference type="Pfam" id="PF00097">
    <property type="entry name" value="zf-C3HC4"/>
    <property type="match status" value="1"/>
</dbReference>
<feature type="compositionally biased region" description="Polar residues" evidence="5">
    <location>
        <begin position="76"/>
        <end position="90"/>
    </location>
</feature>
<dbReference type="PROSITE" id="PS50089">
    <property type="entry name" value="ZF_RING_2"/>
    <property type="match status" value="1"/>
</dbReference>
<dbReference type="AlphaFoldDB" id="A0A8V0YFT4"/>
<dbReference type="InterPro" id="IPR017907">
    <property type="entry name" value="Znf_RING_CS"/>
</dbReference>
<feature type="domain" description="RING-type" evidence="6">
    <location>
        <begin position="8"/>
        <end position="33"/>
    </location>
</feature>
<proteinExistence type="predicted"/>
<sequence length="96" mass="10664">MDDAGYAMPCLHQFCFGCICQWTQSRPTCPLCNRHKVDHLHQSSAPVSLHCLLLTVPKVSLHSYLLHIDPTDTCTRLQGDTSKTESSAPAQRSRGL</sequence>